<evidence type="ECO:0000313" key="3">
    <source>
        <dbReference type="EMBL" id="MBL1097515.1"/>
    </source>
</evidence>
<keyword evidence="2" id="KW-0812">Transmembrane</keyword>
<keyword evidence="2" id="KW-1133">Transmembrane helix</keyword>
<comment type="caution">
    <text evidence="3">The sequence shown here is derived from an EMBL/GenBank/DDBJ whole genome shotgun (WGS) entry which is preliminary data.</text>
</comment>
<sequence>MELKPYELKRIEGRLDSPADWGTWCRIGRIPPPPAEVRIAAGGGRLRPGFIRPHVLLGYLLVAPLILLGLAIPLGLALLGGAVDAVHRAFSATVREKARREREERKEKEERDAAELTAHRLDETFDGDWNGRAGQLLLRWYGMSRYPRRLLLRTDTQLVIAGPRGRVSTGTLRKSRVLERIPREEVAIETPLPERSDLNRLRFQDGSWLGVTYVQDEGLLGQLSF</sequence>
<organism evidence="3 4">
    <name type="scientific">Streptomyces coffeae</name>
    <dbReference type="NCBI Taxonomy" id="621382"/>
    <lineage>
        <taxon>Bacteria</taxon>
        <taxon>Bacillati</taxon>
        <taxon>Actinomycetota</taxon>
        <taxon>Actinomycetes</taxon>
        <taxon>Kitasatosporales</taxon>
        <taxon>Streptomycetaceae</taxon>
        <taxon>Streptomyces</taxon>
    </lineage>
</organism>
<protein>
    <submittedName>
        <fullName evidence="3">Uncharacterized protein</fullName>
    </submittedName>
</protein>
<name>A0ABS1NC55_9ACTN</name>
<gene>
    <name evidence="3" type="ORF">JK363_12650</name>
</gene>
<proteinExistence type="predicted"/>
<accession>A0ABS1NC55</accession>
<evidence type="ECO:0000313" key="4">
    <source>
        <dbReference type="Proteomes" id="UP000634229"/>
    </source>
</evidence>
<feature type="transmembrane region" description="Helical" evidence="2">
    <location>
        <begin position="55"/>
        <end position="79"/>
    </location>
</feature>
<dbReference type="Proteomes" id="UP000634229">
    <property type="component" value="Unassembled WGS sequence"/>
</dbReference>
<dbReference type="EMBL" id="JAERRF010000006">
    <property type="protein sequence ID" value="MBL1097515.1"/>
    <property type="molecule type" value="Genomic_DNA"/>
</dbReference>
<keyword evidence="4" id="KW-1185">Reference proteome</keyword>
<keyword evidence="2" id="KW-0472">Membrane</keyword>
<keyword evidence="1" id="KW-0175">Coiled coil</keyword>
<feature type="coiled-coil region" evidence="1">
    <location>
        <begin position="91"/>
        <end position="119"/>
    </location>
</feature>
<evidence type="ECO:0000256" key="2">
    <source>
        <dbReference type="SAM" id="Phobius"/>
    </source>
</evidence>
<evidence type="ECO:0000256" key="1">
    <source>
        <dbReference type="SAM" id="Coils"/>
    </source>
</evidence>
<dbReference type="RefSeq" id="WP_201874883.1">
    <property type="nucleotide sequence ID" value="NZ_JAERRF010000006.1"/>
</dbReference>
<reference evidence="3 4" key="1">
    <citation type="submission" date="2021-01" db="EMBL/GenBank/DDBJ databases">
        <title>WGS of actinomycetes isolated from Thailand.</title>
        <authorList>
            <person name="Thawai C."/>
        </authorList>
    </citation>
    <scope>NUCLEOTIDE SEQUENCE [LARGE SCALE GENOMIC DNA]</scope>
    <source>
        <strain evidence="3 4">CA1R205</strain>
    </source>
</reference>